<comment type="caution">
    <text evidence="2">The sequence shown here is derived from an EMBL/GenBank/DDBJ whole genome shotgun (WGS) entry which is preliminary data.</text>
</comment>
<protein>
    <submittedName>
        <fullName evidence="2">Uncharacterized protein</fullName>
    </submittedName>
</protein>
<evidence type="ECO:0000313" key="3">
    <source>
        <dbReference type="Proteomes" id="UP000429607"/>
    </source>
</evidence>
<proteinExistence type="predicted"/>
<dbReference type="InterPro" id="IPR032466">
    <property type="entry name" value="Metal_Hydrolase"/>
</dbReference>
<dbReference type="AlphaFoldDB" id="A0A6A3MDZ1"/>
<dbReference type="Gene3D" id="3.20.20.140">
    <property type="entry name" value="Metal-dependent hydrolases"/>
    <property type="match status" value="1"/>
</dbReference>
<dbReference type="Proteomes" id="UP000429607">
    <property type="component" value="Unassembled WGS sequence"/>
</dbReference>
<accession>A0A6A3MDZ1</accession>
<dbReference type="SUPFAM" id="SSF51556">
    <property type="entry name" value="Metallo-dependent hydrolases"/>
    <property type="match status" value="1"/>
</dbReference>
<name>A0A6A3MDZ1_9STRA</name>
<feature type="region of interest" description="Disordered" evidence="1">
    <location>
        <begin position="152"/>
        <end position="172"/>
    </location>
</feature>
<reference evidence="2 3" key="1">
    <citation type="submission" date="2018-09" db="EMBL/GenBank/DDBJ databases">
        <title>Genomic investigation of the strawberry pathogen Phytophthora fragariae indicates pathogenicity is determined by transcriptional variation in three key races.</title>
        <authorList>
            <person name="Adams T.M."/>
            <person name="Armitage A.D."/>
            <person name="Sobczyk M.K."/>
            <person name="Bates H.J."/>
            <person name="Dunwell J.M."/>
            <person name="Nellist C.F."/>
            <person name="Harrison R.J."/>
        </authorList>
    </citation>
    <scope>NUCLEOTIDE SEQUENCE [LARGE SCALE GENOMIC DNA]</scope>
    <source>
        <strain evidence="2 3">SCRP249</strain>
    </source>
</reference>
<feature type="compositionally biased region" description="Low complexity" evidence="1">
    <location>
        <begin position="152"/>
        <end position="166"/>
    </location>
</feature>
<dbReference type="EMBL" id="QXFV01000746">
    <property type="protein sequence ID" value="KAE9027960.1"/>
    <property type="molecule type" value="Genomic_DNA"/>
</dbReference>
<organism evidence="2 3">
    <name type="scientific">Phytophthora rubi</name>
    <dbReference type="NCBI Taxonomy" id="129364"/>
    <lineage>
        <taxon>Eukaryota</taxon>
        <taxon>Sar</taxon>
        <taxon>Stramenopiles</taxon>
        <taxon>Oomycota</taxon>
        <taxon>Peronosporomycetes</taxon>
        <taxon>Peronosporales</taxon>
        <taxon>Peronosporaceae</taxon>
        <taxon>Phytophthora</taxon>
    </lineage>
</organism>
<evidence type="ECO:0000313" key="2">
    <source>
        <dbReference type="EMBL" id="KAE9027960.1"/>
    </source>
</evidence>
<gene>
    <name evidence="2" type="ORF">PR001_g11837</name>
</gene>
<evidence type="ECO:0000256" key="1">
    <source>
        <dbReference type="SAM" id="MobiDB-lite"/>
    </source>
</evidence>
<sequence>MTSTRVVLPSPEDAISTVMMPGRANPLKPLSRSIVSLGAALRNLTQPATTRETCAAELDVATHSNKLAQRRAQRRVAASHDEHARKVLDKDVDVGLGTDIAGGYSSSMLRAIQMCVLAIKALEMRDGTSGQPFDFKDALWLATLVILKRRSSGAGASSGSPTSACSPVCSDA</sequence>